<dbReference type="CDD" id="cd19094">
    <property type="entry name" value="AKR_Tas-like"/>
    <property type="match status" value="1"/>
</dbReference>
<evidence type="ECO:0000313" key="3">
    <source>
        <dbReference type="EnsemblProtists" id="EKX34216"/>
    </source>
</evidence>
<dbReference type="HOGENOM" id="CLU_023205_2_0_1"/>
<reference evidence="2 4" key="1">
    <citation type="journal article" date="2012" name="Nature">
        <title>Algal genomes reveal evolutionary mosaicism and the fate of nucleomorphs.</title>
        <authorList>
            <consortium name="DOE Joint Genome Institute"/>
            <person name="Curtis B.A."/>
            <person name="Tanifuji G."/>
            <person name="Burki F."/>
            <person name="Gruber A."/>
            <person name="Irimia M."/>
            <person name="Maruyama S."/>
            <person name="Arias M.C."/>
            <person name="Ball S.G."/>
            <person name="Gile G.H."/>
            <person name="Hirakawa Y."/>
            <person name="Hopkins J.F."/>
            <person name="Kuo A."/>
            <person name="Rensing S.A."/>
            <person name="Schmutz J."/>
            <person name="Symeonidi A."/>
            <person name="Elias M."/>
            <person name="Eveleigh R.J."/>
            <person name="Herman E.K."/>
            <person name="Klute M.J."/>
            <person name="Nakayama T."/>
            <person name="Obornik M."/>
            <person name="Reyes-Prieto A."/>
            <person name="Armbrust E.V."/>
            <person name="Aves S.J."/>
            <person name="Beiko R.G."/>
            <person name="Coutinho P."/>
            <person name="Dacks J.B."/>
            <person name="Durnford D.G."/>
            <person name="Fast N.M."/>
            <person name="Green B.R."/>
            <person name="Grisdale C.J."/>
            <person name="Hempel F."/>
            <person name="Henrissat B."/>
            <person name="Hoppner M.P."/>
            <person name="Ishida K."/>
            <person name="Kim E."/>
            <person name="Koreny L."/>
            <person name="Kroth P.G."/>
            <person name="Liu Y."/>
            <person name="Malik S.B."/>
            <person name="Maier U.G."/>
            <person name="McRose D."/>
            <person name="Mock T."/>
            <person name="Neilson J.A."/>
            <person name="Onodera N.T."/>
            <person name="Poole A.M."/>
            <person name="Pritham E.J."/>
            <person name="Richards T.A."/>
            <person name="Rocap G."/>
            <person name="Roy S.W."/>
            <person name="Sarai C."/>
            <person name="Schaack S."/>
            <person name="Shirato S."/>
            <person name="Slamovits C.H."/>
            <person name="Spencer D.F."/>
            <person name="Suzuki S."/>
            <person name="Worden A.Z."/>
            <person name="Zauner S."/>
            <person name="Barry K."/>
            <person name="Bell C."/>
            <person name="Bharti A.K."/>
            <person name="Crow J.A."/>
            <person name="Grimwood J."/>
            <person name="Kramer R."/>
            <person name="Lindquist E."/>
            <person name="Lucas S."/>
            <person name="Salamov A."/>
            <person name="McFadden G.I."/>
            <person name="Lane C.E."/>
            <person name="Keeling P.J."/>
            <person name="Gray M.W."/>
            <person name="Grigoriev I.V."/>
            <person name="Archibald J.M."/>
        </authorList>
    </citation>
    <scope>NUCLEOTIDE SEQUENCE</scope>
    <source>
        <strain evidence="2 4">CCMP2712</strain>
    </source>
</reference>
<name>L1ID84_GUITC</name>
<keyword evidence="4" id="KW-1185">Reference proteome</keyword>
<dbReference type="InterPro" id="IPR023210">
    <property type="entry name" value="NADP_OxRdtase_dom"/>
</dbReference>
<accession>L1ID84</accession>
<evidence type="ECO:0000313" key="2">
    <source>
        <dbReference type="EMBL" id="EKX34216.1"/>
    </source>
</evidence>
<dbReference type="OMA" id="EQPAYNM"/>
<dbReference type="GeneID" id="17290919"/>
<dbReference type="EMBL" id="JH993116">
    <property type="protein sequence ID" value="EKX34216.1"/>
    <property type="molecule type" value="Genomic_DNA"/>
</dbReference>
<dbReference type="EnsemblProtists" id="EKX34216">
    <property type="protein sequence ID" value="EKX34216"/>
    <property type="gene ID" value="GUITHDRAFT_80744"/>
</dbReference>
<dbReference type="InterPro" id="IPR036812">
    <property type="entry name" value="NAD(P)_OxRdtase_dom_sf"/>
</dbReference>
<dbReference type="PRINTS" id="PR00069">
    <property type="entry name" value="ALDKETRDTASE"/>
</dbReference>
<dbReference type="KEGG" id="gtt:GUITHDRAFT_80744"/>
<dbReference type="Gene3D" id="3.20.20.100">
    <property type="entry name" value="NADP-dependent oxidoreductase domain"/>
    <property type="match status" value="1"/>
</dbReference>
<dbReference type="PANTHER" id="PTHR43364:SF17">
    <property type="entry name" value="ALDO KETO REDUCTASE"/>
    <property type="match status" value="1"/>
</dbReference>
<sequence length="323" mass="35580">MVSIACLGTMTFGQQNTEDEAVEQLNYAVHEAGINFIDTAELYPVPPSSKTCGSTEEIIGRWLARGGPELRKKIYLASKVSGYSNRGYLYANRKVPRQQILEACDASLRRLQTNYLDLYQLHWPERYTPGFGALAYQRCLERVDSVPIEEQVAAMGELIKQGKIRYWGISNENAFGVAKFVMAAEKLQVPLPVSIQNDFCTIDRRFEQDGTAEACSPLNAPPHGISLLAYGPLAGGTLSGKYSTGLWDLSSSRHTLFPLFQPRYHAKNAIEFAKQHADIAAKYGITSSQLALAWAAAREYMGSVIIGATTMDQVTLLLAGTGR</sequence>
<dbReference type="PaxDb" id="55529-EKX34216"/>
<proteinExistence type="predicted"/>
<dbReference type="InterPro" id="IPR050523">
    <property type="entry name" value="AKR_Detox_Biosynth"/>
</dbReference>
<dbReference type="SUPFAM" id="SSF51430">
    <property type="entry name" value="NAD(P)-linked oxidoreductase"/>
    <property type="match status" value="1"/>
</dbReference>
<organism evidence="2">
    <name type="scientific">Guillardia theta (strain CCMP2712)</name>
    <name type="common">Cryptophyte</name>
    <dbReference type="NCBI Taxonomy" id="905079"/>
    <lineage>
        <taxon>Eukaryota</taxon>
        <taxon>Cryptophyceae</taxon>
        <taxon>Pyrenomonadales</taxon>
        <taxon>Geminigeraceae</taxon>
        <taxon>Guillardia</taxon>
    </lineage>
</organism>
<reference evidence="3" key="3">
    <citation type="submission" date="2015-06" db="UniProtKB">
        <authorList>
            <consortium name="EnsemblProtists"/>
        </authorList>
    </citation>
    <scope>IDENTIFICATION</scope>
</reference>
<dbReference type="Pfam" id="PF00248">
    <property type="entry name" value="Aldo_ket_red"/>
    <property type="match status" value="1"/>
</dbReference>
<dbReference type="eggNOG" id="KOG1575">
    <property type="taxonomic scope" value="Eukaryota"/>
</dbReference>
<gene>
    <name evidence="2" type="ORF">GUITHDRAFT_80744</name>
</gene>
<feature type="domain" description="NADP-dependent oxidoreductase" evidence="1">
    <location>
        <begin position="6"/>
        <end position="315"/>
    </location>
</feature>
<reference evidence="4" key="2">
    <citation type="submission" date="2012-11" db="EMBL/GenBank/DDBJ databases">
        <authorList>
            <person name="Kuo A."/>
            <person name="Curtis B.A."/>
            <person name="Tanifuji G."/>
            <person name="Burki F."/>
            <person name="Gruber A."/>
            <person name="Irimia M."/>
            <person name="Maruyama S."/>
            <person name="Arias M.C."/>
            <person name="Ball S.G."/>
            <person name="Gile G.H."/>
            <person name="Hirakawa Y."/>
            <person name="Hopkins J.F."/>
            <person name="Rensing S.A."/>
            <person name="Schmutz J."/>
            <person name="Symeonidi A."/>
            <person name="Elias M."/>
            <person name="Eveleigh R.J."/>
            <person name="Herman E.K."/>
            <person name="Klute M.J."/>
            <person name="Nakayama T."/>
            <person name="Obornik M."/>
            <person name="Reyes-Prieto A."/>
            <person name="Armbrust E.V."/>
            <person name="Aves S.J."/>
            <person name="Beiko R.G."/>
            <person name="Coutinho P."/>
            <person name="Dacks J.B."/>
            <person name="Durnford D.G."/>
            <person name="Fast N.M."/>
            <person name="Green B.R."/>
            <person name="Grisdale C."/>
            <person name="Hempe F."/>
            <person name="Henrissat B."/>
            <person name="Hoppner M.P."/>
            <person name="Ishida K.-I."/>
            <person name="Kim E."/>
            <person name="Koreny L."/>
            <person name="Kroth P.G."/>
            <person name="Liu Y."/>
            <person name="Malik S.-B."/>
            <person name="Maier U.G."/>
            <person name="McRose D."/>
            <person name="Mock T."/>
            <person name="Neilson J.A."/>
            <person name="Onodera N.T."/>
            <person name="Poole A.M."/>
            <person name="Pritham E.J."/>
            <person name="Richards T.A."/>
            <person name="Rocap G."/>
            <person name="Roy S.W."/>
            <person name="Sarai C."/>
            <person name="Schaack S."/>
            <person name="Shirato S."/>
            <person name="Slamovits C.H."/>
            <person name="Spencer D.F."/>
            <person name="Suzuki S."/>
            <person name="Worden A.Z."/>
            <person name="Zauner S."/>
            <person name="Barry K."/>
            <person name="Bell C."/>
            <person name="Bharti A.K."/>
            <person name="Crow J.A."/>
            <person name="Grimwood J."/>
            <person name="Kramer R."/>
            <person name="Lindquist E."/>
            <person name="Lucas S."/>
            <person name="Salamov A."/>
            <person name="McFadden G.I."/>
            <person name="Lane C.E."/>
            <person name="Keeling P.J."/>
            <person name="Gray M.W."/>
            <person name="Grigoriev I.V."/>
            <person name="Archibald J.M."/>
        </authorList>
    </citation>
    <scope>NUCLEOTIDE SEQUENCE</scope>
    <source>
        <strain evidence="4">CCMP2712</strain>
    </source>
</reference>
<protein>
    <recommendedName>
        <fullName evidence="1">NADP-dependent oxidoreductase domain-containing protein</fullName>
    </recommendedName>
</protein>
<dbReference type="AlphaFoldDB" id="L1ID84"/>
<evidence type="ECO:0000259" key="1">
    <source>
        <dbReference type="Pfam" id="PF00248"/>
    </source>
</evidence>
<dbReference type="OrthoDB" id="2310150at2759"/>
<dbReference type="RefSeq" id="XP_005821196.1">
    <property type="nucleotide sequence ID" value="XM_005821139.1"/>
</dbReference>
<dbReference type="Proteomes" id="UP000011087">
    <property type="component" value="Unassembled WGS sequence"/>
</dbReference>
<evidence type="ECO:0000313" key="4">
    <source>
        <dbReference type="Proteomes" id="UP000011087"/>
    </source>
</evidence>
<dbReference type="PANTHER" id="PTHR43364">
    <property type="entry name" value="NADH-SPECIFIC METHYLGLYOXAL REDUCTASE-RELATED"/>
    <property type="match status" value="1"/>
</dbReference>
<dbReference type="STRING" id="905079.L1ID84"/>
<dbReference type="GO" id="GO:0016491">
    <property type="term" value="F:oxidoreductase activity"/>
    <property type="evidence" value="ECO:0007669"/>
    <property type="project" value="InterPro"/>
</dbReference>
<dbReference type="InterPro" id="IPR020471">
    <property type="entry name" value="AKR"/>
</dbReference>